<sequence length="101" mass="10666">MKAAVTQTWANAKRVAHIQPEPGAFFFGSCGKTLYAAARFEAAAGATSVDLVQLQDEGTVLQFFRFTPATGWAFVGSDSYPAANHCTSAVPVALAAQWHCG</sequence>
<reference evidence="1 2" key="1">
    <citation type="submission" date="2018-06" db="EMBL/GenBank/DDBJ databases">
        <title>Streptacidiphilus pinicola sp. nov., isolated from pine grove soil.</title>
        <authorList>
            <person name="Roh S.G."/>
            <person name="Park S."/>
            <person name="Kim M.-K."/>
            <person name="Yun B.-R."/>
            <person name="Park J."/>
            <person name="Kim M.J."/>
            <person name="Kim Y.S."/>
            <person name="Kim S.B."/>
        </authorList>
    </citation>
    <scope>NUCLEOTIDE SEQUENCE [LARGE SCALE GENOMIC DNA]</scope>
    <source>
        <strain evidence="1 2">MMS16-CNU450</strain>
    </source>
</reference>
<dbReference type="EMBL" id="QKYN01000073">
    <property type="protein sequence ID" value="RAG84006.1"/>
    <property type="molecule type" value="Genomic_DNA"/>
</dbReference>
<comment type="caution">
    <text evidence="1">The sequence shown here is derived from an EMBL/GenBank/DDBJ whole genome shotgun (WGS) entry which is preliminary data.</text>
</comment>
<proteinExistence type="predicted"/>
<dbReference type="Proteomes" id="UP000248889">
    <property type="component" value="Unassembled WGS sequence"/>
</dbReference>
<dbReference type="OrthoDB" id="3855137at2"/>
<dbReference type="AlphaFoldDB" id="A0A2X0J1B6"/>
<keyword evidence="2" id="KW-1185">Reference proteome</keyword>
<evidence type="ECO:0000313" key="2">
    <source>
        <dbReference type="Proteomes" id="UP000248889"/>
    </source>
</evidence>
<gene>
    <name evidence="1" type="ORF">DN069_19045</name>
</gene>
<dbReference type="RefSeq" id="WP_111502353.1">
    <property type="nucleotide sequence ID" value="NZ_QKYN01000073.1"/>
</dbReference>
<evidence type="ECO:0000313" key="1">
    <source>
        <dbReference type="EMBL" id="RAG84006.1"/>
    </source>
</evidence>
<name>A0A2X0J1B6_9ACTN</name>
<protein>
    <submittedName>
        <fullName evidence="1">Uncharacterized protein</fullName>
    </submittedName>
</protein>
<organism evidence="1 2">
    <name type="scientific">Streptacidiphilus pinicola</name>
    <dbReference type="NCBI Taxonomy" id="2219663"/>
    <lineage>
        <taxon>Bacteria</taxon>
        <taxon>Bacillati</taxon>
        <taxon>Actinomycetota</taxon>
        <taxon>Actinomycetes</taxon>
        <taxon>Kitasatosporales</taxon>
        <taxon>Streptomycetaceae</taxon>
        <taxon>Streptacidiphilus</taxon>
    </lineage>
</organism>
<accession>A0A2X0J1B6</accession>